<dbReference type="Proteomes" id="UP000000268">
    <property type="component" value="Chromosome"/>
</dbReference>
<keyword evidence="4" id="KW-0233">DNA recombination</keyword>
<dbReference type="AlphaFoldDB" id="B0C4X4"/>
<evidence type="ECO:0000259" key="7">
    <source>
        <dbReference type="Pfam" id="PF13700"/>
    </source>
</evidence>
<evidence type="ECO:0000256" key="4">
    <source>
        <dbReference type="ARBA" id="ARBA00023172"/>
    </source>
</evidence>
<evidence type="ECO:0000256" key="1">
    <source>
        <dbReference type="ARBA" id="ARBA00009402"/>
    </source>
</evidence>
<dbReference type="HOGENOM" id="CLU_009098_1_1_3"/>
<dbReference type="EMBL" id="CP000828">
    <property type="protein sequence ID" value="ABW31112.1"/>
    <property type="molecule type" value="Genomic_DNA"/>
</dbReference>
<dbReference type="KEGG" id="amr:AM1_6180"/>
<feature type="domain" description="DUF4158" evidence="7">
    <location>
        <begin position="6"/>
        <end position="165"/>
    </location>
</feature>
<evidence type="ECO:0000256" key="5">
    <source>
        <dbReference type="SAM" id="MobiDB-lite"/>
    </source>
</evidence>
<gene>
    <name evidence="8" type="ordered locus">AM1_6180</name>
</gene>
<dbReference type="OrthoDB" id="51846at2"/>
<evidence type="ECO:0000259" key="6">
    <source>
        <dbReference type="Pfam" id="PF01526"/>
    </source>
</evidence>
<evidence type="ECO:0000256" key="3">
    <source>
        <dbReference type="ARBA" id="ARBA00023125"/>
    </source>
</evidence>
<dbReference type="STRING" id="329726.AM1_6180"/>
<accession>B0C4X4</accession>
<dbReference type="Pfam" id="PF13700">
    <property type="entry name" value="DUF4158"/>
    <property type="match status" value="1"/>
</dbReference>
<keyword evidence="2" id="KW-0815">Transposition</keyword>
<evidence type="ECO:0000256" key="2">
    <source>
        <dbReference type="ARBA" id="ARBA00022578"/>
    </source>
</evidence>
<dbReference type="GO" id="GO:0003677">
    <property type="term" value="F:DNA binding"/>
    <property type="evidence" value="ECO:0007669"/>
    <property type="project" value="UniProtKB-KW"/>
</dbReference>
<dbReference type="InterPro" id="IPR047653">
    <property type="entry name" value="Tn3-like_transpos"/>
</dbReference>
<dbReference type="eggNOG" id="COG4644">
    <property type="taxonomic scope" value="Bacteria"/>
</dbReference>
<dbReference type="Pfam" id="PF01526">
    <property type="entry name" value="DDE_Tnp_Tn3"/>
    <property type="match status" value="1"/>
</dbReference>
<dbReference type="GO" id="GO:0006313">
    <property type="term" value="P:DNA transposition"/>
    <property type="evidence" value="ECO:0007669"/>
    <property type="project" value="InterPro"/>
</dbReference>
<dbReference type="InterPro" id="IPR025296">
    <property type="entry name" value="DUF4158"/>
</dbReference>
<feature type="domain" description="Tn3 transposase DDE" evidence="6">
    <location>
        <begin position="593"/>
        <end position="980"/>
    </location>
</feature>
<comment type="similarity">
    <text evidence="1">Belongs to the transposase 7 family.</text>
</comment>
<keyword evidence="9" id="KW-1185">Reference proteome</keyword>
<sequence>MASVHETAYPRLKRNPSDQDLSAIYTPTKEEMALAQHLTRSPQTQLGFLVMLKTYQRLGYAIKTSDVPAAAVRHIATIVGLHGFQLDLTTYDCSPTRYRHLNIIRGYLQITKYGPQAKAVIEESMEKAAVTKHELADLINVAIEELVRHRLELPAFIALDRAARQVRQAVSTQLYEQVSQTLKRAERVKLNRLFVSTSLAEKSLWNRLKEDPGKPLLSRLQEWIERLEWLADLQIPNSGLLDIPAVKLKALAAEAQSLDAARMKEMSDAKRYTLALALLSTQYANTLDDLAEMFIKRDRQLHHKGAEALSDYRRRTQARTDELIDIFLHVLLAYDSEGRITTRFKSMKIVIGDDPQPLIDDCQEHLAYVGNNYFSFLTRFYRSHRAVFFRLLEQLPLCSSTQDQSLINAIEFIKAHRSKRSKWVPMTQIVNQGTPDEAVVPLLDLSWVPNKWRSLITDPQQTTPTKIHRLYFELCVFSHISLELQSGDLYIPGSNEFGDYYSQLISWEEYQDSAEEYGKMINLPTEGKAFVQEMKQRLRTAAKTADQAFPTNAHLSFKKDRLVIHKRQRQLPEGLAEVKALIERKIKPVSILDVLCDTEKWLNWTQCFGPLSGFDTKIIDPVERYITTTFCYGCNIGPNQLARSVPGSDRRQIWWIHHRHISEEKIQQAITGIIDSYNRFSLPKVWGSGKQASVDGTKWDMYEQNLLAEYHIHYGGYGGIGYYHISDTYIALFSHFIPCGVWEAVYILDGLLKNTSEIQPDTIHGDTQSQSCTVFALAFLLGITLMPRIRGWQNLAFYRPSRGTRYKHLDSLFTEVTDWDLIETHLPDMLRVALSIKDGKVQASTLLRKLGTNSRKNKLFQAFHELGGVLRTIFLLQYINDPQMQETIHAETNKCEAFNRFIKWIAFGGENQVLSSNNRAELRKRIKYNHLVANCLIFYNVSEMSRILNEEAQNGRTYDAEVLALLSPYWMDHLNRFGLFFLDQQRNPPPINFEIPIAQKEQEAEPILV</sequence>
<dbReference type="InterPro" id="IPR002513">
    <property type="entry name" value="Tn3_Tnp_DDE_dom"/>
</dbReference>
<dbReference type="GO" id="GO:0004803">
    <property type="term" value="F:transposase activity"/>
    <property type="evidence" value="ECO:0007669"/>
    <property type="project" value="InterPro"/>
</dbReference>
<feature type="region of interest" description="Disordered" evidence="5">
    <location>
        <begin position="1"/>
        <end position="20"/>
    </location>
</feature>
<protein>
    <submittedName>
        <fullName evidence="8">Transposase, Tn3 family</fullName>
    </submittedName>
</protein>
<dbReference type="RefSeq" id="WP_012166301.1">
    <property type="nucleotide sequence ID" value="NC_009925.1"/>
</dbReference>
<reference evidence="8 9" key="1">
    <citation type="journal article" date="2008" name="Proc. Natl. Acad. Sci. U.S.A.">
        <title>Niche adaptation and genome expansion in the chlorophyll d-producing cyanobacterium Acaryochloris marina.</title>
        <authorList>
            <person name="Swingley W.D."/>
            <person name="Chen M."/>
            <person name="Cheung P.C."/>
            <person name="Conrad A.L."/>
            <person name="Dejesa L.C."/>
            <person name="Hao J."/>
            <person name="Honchak B.M."/>
            <person name="Karbach L.E."/>
            <person name="Kurdoglu A."/>
            <person name="Lahiri S."/>
            <person name="Mastrian S.D."/>
            <person name="Miyashita H."/>
            <person name="Page L."/>
            <person name="Ramakrishna P."/>
            <person name="Satoh S."/>
            <person name="Sattley W.M."/>
            <person name="Shimada Y."/>
            <person name="Taylor H.L."/>
            <person name="Tomo T."/>
            <person name="Tsuchiya T."/>
            <person name="Wang Z.T."/>
            <person name="Raymond J."/>
            <person name="Mimuro M."/>
            <person name="Blankenship R.E."/>
            <person name="Touchman J.W."/>
        </authorList>
    </citation>
    <scope>NUCLEOTIDE SEQUENCE [LARGE SCALE GENOMIC DNA]</scope>
    <source>
        <strain evidence="9">MBIC 11017</strain>
    </source>
</reference>
<proteinExistence type="inferred from homology"/>
<evidence type="ECO:0000313" key="8">
    <source>
        <dbReference type="EMBL" id="ABW31112.1"/>
    </source>
</evidence>
<name>B0C4X4_ACAM1</name>
<evidence type="ECO:0000313" key="9">
    <source>
        <dbReference type="Proteomes" id="UP000000268"/>
    </source>
</evidence>
<dbReference type="NCBIfam" id="NF033527">
    <property type="entry name" value="transpos_Tn3"/>
    <property type="match status" value="1"/>
</dbReference>
<keyword evidence="3" id="KW-0238">DNA-binding</keyword>
<organism evidence="8 9">
    <name type="scientific">Acaryochloris marina (strain MBIC 11017)</name>
    <dbReference type="NCBI Taxonomy" id="329726"/>
    <lineage>
        <taxon>Bacteria</taxon>
        <taxon>Bacillati</taxon>
        <taxon>Cyanobacteriota</taxon>
        <taxon>Cyanophyceae</taxon>
        <taxon>Acaryochloridales</taxon>
        <taxon>Acaryochloridaceae</taxon>
        <taxon>Acaryochloris</taxon>
    </lineage>
</organism>